<dbReference type="AlphaFoldDB" id="A0A212LY02"/>
<proteinExistence type="inferred from homology"/>
<accession>A0A212LY02</accession>
<feature type="coiled-coil region" evidence="4">
    <location>
        <begin position="238"/>
        <end position="286"/>
    </location>
</feature>
<evidence type="ECO:0000259" key="5">
    <source>
        <dbReference type="Pfam" id="PF13476"/>
    </source>
</evidence>
<feature type="domain" description="Rad50/SbcC-type AAA" evidence="5">
    <location>
        <begin position="21"/>
        <end position="271"/>
    </location>
</feature>
<keyword evidence="4" id="KW-0175">Coiled coil</keyword>
<dbReference type="SUPFAM" id="SSF52540">
    <property type="entry name" value="P-loop containing nucleoside triphosphate hydrolases"/>
    <property type="match status" value="1"/>
</dbReference>
<evidence type="ECO:0000256" key="3">
    <source>
        <dbReference type="ARBA" id="ARBA00013368"/>
    </source>
</evidence>
<dbReference type="Pfam" id="PF13476">
    <property type="entry name" value="AAA_23"/>
    <property type="match status" value="1"/>
</dbReference>
<gene>
    <name evidence="6" type="ORF">KL86SPO_50157</name>
</gene>
<evidence type="ECO:0000256" key="2">
    <source>
        <dbReference type="ARBA" id="ARBA00011322"/>
    </source>
</evidence>
<dbReference type="RefSeq" id="WP_288185067.1">
    <property type="nucleotide sequence ID" value="NZ_LT608335.1"/>
</dbReference>
<evidence type="ECO:0000313" key="6">
    <source>
        <dbReference type="EMBL" id="SCM82386.1"/>
    </source>
</evidence>
<dbReference type="EMBL" id="FMJE01000005">
    <property type="protein sequence ID" value="SCM82386.1"/>
    <property type="molecule type" value="Genomic_DNA"/>
</dbReference>
<dbReference type="InterPro" id="IPR027417">
    <property type="entry name" value="P-loop_NTPase"/>
</dbReference>
<comment type="similarity">
    <text evidence="1">Belongs to the SMC family. SbcC subfamily.</text>
</comment>
<feature type="coiled-coil region" evidence="4">
    <location>
        <begin position="416"/>
        <end position="533"/>
    </location>
</feature>
<evidence type="ECO:0000256" key="4">
    <source>
        <dbReference type="SAM" id="Coils"/>
    </source>
</evidence>
<name>A0A212LY02_9FIRM</name>
<sequence>MLTSVELKNFKGQTTVQELTGMDIFVGRNGAGKTTRLQALGLAILGYVPGNKRTSTDTFKLATGDNMSVGLKTDCFQLTRAFSKVEKRNTRDGSVSVTIKENILVSPGAAERTDTDKDIRIKAEIGHFPIMMDFSAFLSLSDTKRRDFIYSLGGIDSATWTRDRIYDYLAEKLLTAELQANNAEQYDYMLDIINKAICEFPAGYGVQEGLQAMLSWIDTEKKVWDRKQKDAQGAVRQISDMKNDMAETDRNIAALKQELEKLQQQLIDTEKLMTAEEEKKKAAEKRTTRMIELQKAVLELETKPGKADTSDIDRQLREYRLQLAEPPAIEAAMQQLKTRQAEIRQQRKVLAEYQQKMANQITTVQATVTALEEALKTTGEIAGRCVINPKLIKCDKDFSGFGDYVDRKKSEAASTVAELLEQEETLQHSIAKLDAEETDITNQQSQLLQRVQEVNARNTKINKTIATLSEQKNNLLAEVTDRENKIKLYREELDRILNEPAAAPFVVSLDTQAAEIRNKIGMAKRTVEEKEKAKQTILLMQQSMMENRKAEYQSSCLKLIAEALGPKGVQGEIVKECLEPIRQNIQSNLALMGFDQEPFFQTESDTGKEIFQFGWVNENGHYVNFDALSTGQQTVFLAAMMVTIIDRAQPKLRLLAMDNLNHLDRHNFQLLIDGLTKVKDKLDNIILAGAIEFDFAADGWQVWNLGQPEVLEVKQSA</sequence>
<organism evidence="6">
    <name type="scientific">uncultured Sporomusa sp</name>
    <dbReference type="NCBI Taxonomy" id="307249"/>
    <lineage>
        <taxon>Bacteria</taxon>
        <taxon>Bacillati</taxon>
        <taxon>Bacillota</taxon>
        <taxon>Negativicutes</taxon>
        <taxon>Selenomonadales</taxon>
        <taxon>Sporomusaceae</taxon>
        <taxon>Sporomusa</taxon>
        <taxon>environmental samples</taxon>
    </lineage>
</organism>
<dbReference type="PANTHER" id="PTHR32114">
    <property type="entry name" value="ABC TRANSPORTER ABCH.3"/>
    <property type="match status" value="1"/>
</dbReference>
<protein>
    <recommendedName>
        <fullName evidence="3">Nuclease SbcCD subunit C</fullName>
    </recommendedName>
</protein>
<dbReference type="InterPro" id="IPR038729">
    <property type="entry name" value="Rad50/SbcC_AAA"/>
</dbReference>
<evidence type="ECO:0000256" key="1">
    <source>
        <dbReference type="ARBA" id="ARBA00006930"/>
    </source>
</evidence>
<reference evidence="6" key="1">
    <citation type="submission" date="2016-08" db="EMBL/GenBank/DDBJ databases">
        <authorList>
            <person name="Seilhamer J.J."/>
        </authorList>
    </citation>
    <scope>NUCLEOTIDE SEQUENCE</scope>
    <source>
        <strain evidence="6">86</strain>
    </source>
</reference>
<comment type="subunit">
    <text evidence="2">Heterodimer of SbcC and SbcD.</text>
</comment>
<dbReference type="PANTHER" id="PTHR32114:SF2">
    <property type="entry name" value="ABC TRANSPORTER ABCH.3"/>
    <property type="match status" value="1"/>
</dbReference>
<dbReference type="Gene3D" id="3.40.50.300">
    <property type="entry name" value="P-loop containing nucleotide triphosphate hydrolases"/>
    <property type="match status" value="2"/>
</dbReference>